<feature type="region of interest" description="Disordered" evidence="1">
    <location>
        <begin position="357"/>
        <end position="418"/>
    </location>
</feature>
<reference evidence="2" key="1">
    <citation type="submission" date="2021-02" db="EMBL/GenBank/DDBJ databases">
        <title>Psilocybe cubensis genome.</title>
        <authorList>
            <person name="Mckernan K.J."/>
            <person name="Crawford S."/>
            <person name="Trippe A."/>
            <person name="Kane L.T."/>
            <person name="Mclaughlin S."/>
        </authorList>
    </citation>
    <scope>NUCLEOTIDE SEQUENCE [LARGE SCALE GENOMIC DNA]</scope>
    <source>
        <strain evidence="2">MGC-MH-2018</strain>
    </source>
</reference>
<name>A0A8H8CIA5_PSICU</name>
<feature type="compositionally biased region" description="Gly residues" evidence="1">
    <location>
        <begin position="407"/>
        <end position="418"/>
    </location>
</feature>
<protein>
    <submittedName>
        <fullName evidence="2">Uncharacterized protein</fullName>
    </submittedName>
</protein>
<proteinExistence type="predicted"/>
<evidence type="ECO:0000256" key="1">
    <source>
        <dbReference type="SAM" id="MobiDB-lite"/>
    </source>
</evidence>
<dbReference type="AlphaFoldDB" id="A0A8H8CIA5"/>
<accession>A0A8H8CIA5</accession>
<dbReference type="OrthoDB" id="2570975at2759"/>
<gene>
    <name evidence="2" type="ORF">JR316_009400</name>
</gene>
<comment type="caution">
    <text evidence="2">The sequence shown here is derived from an EMBL/GenBank/DDBJ whole genome shotgun (WGS) entry which is preliminary data.</text>
</comment>
<feature type="region of interest" description="Disordered" evidence="1">
    <location>
        <begin position="1"/>
        <end position="20"/>
    </location>
</feature>
<evidence type="ECO:0000313" key="2">
    <source>
        <dbReference type="EMBL" id="KAG5165814.1"/>
    </source>
</evidence>
<feature type="compositionally biased region" description="Low complexity" evidence="1">
    <location>
        <begin position="382"/>
        <end position="403"/>
    </location>
</feature>
<feature type="compositionally biased region" description="Acidic residues" evidence="1">
    <location>
        <begin position="369"/>
        <end position="381"/>
    </location>
</feature>
<organism evidence="2">
    <name type="scientific">Psilocybe cubensis</name>
    <name type="common">Psychedelic mushroom</name>
    <name type="synonym">Stropharia cubensis</name>
    <dbReference type="NCBI Taxonomy" id="181762"/>
    <lineage>
        <taxon>Eukaryota</taxon>
        <taxon>Fungi</taxon>
        <taxon>Dikarya</taxon>
        <taxon>Basidiomycota</taxon>
        <taxon>Agaricomycotina</taxon>
        <taxon>Agaricomycetes</taxon>
        <taxon>Agaricomycetidae</taxon>
        <taxon>Agaricales</taxon>
        <taxon>Agaricineae</taxon>
        <taxon>Strophariaceae</taxon>
        <taxon>Psilocybe</taxon>
    </lineage>
</organism>
<sequence>MGIRPNSNKRVQNENMPPSAATRSVLNAKFVASQSPRRTSRTLRDVQFRKRSESSTGVQTTKRIVGHAKQRQAKNKIRFTLKSAIRGKINDVEMADGTVHPSSNTVPIQLPQELVRPREYKAVTPDMLKAVDQTYDDDMGVQYFRDGLEILEKELMQSLASVKIQNQRTKLPSELDVVVNDATIILPSHVLAVFGKAPPPGSSAPRQVTLYPVHSLVLKAHCAHLPLPPPTLEVPNHVSGEQTVKLPVWSICLPSPEAYPALSVYLYTKDIQRLLRNLVPMPAPEDLRVTPGRTKEFGQQMGHRFSIAIIVRATFLVYGVWQNMCALGIFDKQLWDTIDAVWNSILFAMSVATGNPTMPIPPYQPVDEGYGEAEPAPEGECEAGPSGDVSPPSDDLSPSTKDSAGAGSQGPEGSGPHH</sequence>
<dbReference type="EMBL" id="JAFIQS010000009">
    <property type="protein sequence ID" value="KAG5165814.1"/>
    <property type="molecule type" value="Genomic_DNA"/>
</dbReference>